<dbReference type="InterPro" id="IPR004579">
    <property type="entry name" value="ERCC1/RAD10/SWI10"/>
</dbReference>
<dbReference type="InterPro" id="IPR011335">
    <property type="entry name" value="Restrct_endonuc-II-like"/>
</dbReference>
<dbReference type="GO" id="GO:0003684">
    <property type="term" value="F:damaged DNA binding"/>
    <property type="evidence" value="ECO:0007669"/>
    <property type="project" value="InterPro"/>
</dbReference>
<dbReference type="Gene3D" id="1.10.150.20">
    <property type="entry name" value="5' to 3' exonuclease, C-terminal subdomain"/>
    <property type="match status" value="1"/>
</dbReference>
<proteinExistence type="predicted"/>
<protein>
    <recommendedName>
        <fullName evidence="4">DNA repair protein</fullName>
    </recommendedName>
</protein>
<dbReference type="OMA" id="HLFRTPF"/>
<dbReference type="GO" id="GO:0070914">
    <property type="term" value="P:UV-damage excision repair"/>
    <property type="evidence" value="ECO:0007669"/>
    <property type="project" value="TreeGrafter"/>
</dbReference>
<evidence type="ECO:0008006" key="4">
    <source>
        <dbReference type="Google" id="ProtNLM"/>
    </source>
</evidence>
<reference evidence="2 3" key="1">
    <citation type="submission" date="2015-07" db="EMBL/GenBank/DDBJ databases">
        <title>High-quality genome of monoxenous trypanosomatid Leptomonas pyrrhocoris.</title>
        <authorList>
            <person name="Flegontov P."/>
            <person name="Butenko A."/>
            <person name="Firsov S."/>
            <person name="Vlcek C."/>
            <person name="Logacheva M.D."/>
            <person name="Field M."/>
            <person name="Filatov D."/>
            <person name="Flegontova O."/>
            <person name="Gerasimov E."/>
            <person name="Jackson A.P."/>
            <person name="Kelly S."/>
            <person name="Opperdoes F."/>
            <person name="O'Reilly A."/>
            <person name="Votypka J."/>
            <person name="Yurchenko V."/>
            <person name="Lukes J."/>
        </authorList>
    </citation>
    <scope>NUCLEOTIDE SEQUENCE [LARGE SCALE GENOMIC DNA]</scope>
    <source>
        <strain evidence="2">H10</strain>
    </source>
</reference>
<organism evidence="2 3">
    <name type="scientific">Leptomonas pyrrhocoris</name>
    <name type="common">Firebug parasite</name>
    <dbReference type="NCBI Taxonomy" id="157538"/>
    <lineage>
        <taxon>Eukaryota</taxon>
        <taxon>Discoba</taxon>
        <taxon>Euglenozoa</taxon>
        <taxon>Kinetoplastea</taxon>
        <taxon>Metakinetoplastina</taxon>
        <taxon>Trypanosomatida</taxon>
        <taxon>Trypanosomatidae</taxon>
        <taxon>Leishmaniinae</taxon>
        <taxon>Leptomonas</taxon>
    </lineage>
</organism>
<accession>A0A0M9G4H6</accession>
<dbReference type="GeneID" id="26904466"/>
<dbReference type="Proteomes" id="UP000037923">
    <property type="component" value="Unassembled WGS sequence"/>
</dbReference>
<dbReference type="AlphaFoldDB" id="A0A0M9G4H6"/>
<dbReference type="PANTHER" id="PTHR12749:SF0">
    <property type="entry name" value="DNA EXCISION REPAIR PROTEIN ERCC-1"/>
    <property type="match status" value="1"/>
</dbReference>
<comment type="caution">
    <text evidence="2">The sequence shown here is derived from an EMBL/GenBank/DDBJ whole genome shotgun (WGS) entry which is preliminary data.</text>
</comment>
<dbReference type="RefSeq" id="XP_015660385.1">
    <property type="nucleotide sequence ID" value="XM_015801765.1"/>
</dbReference>
<dbReference type="GO" id="GO:0006312">
    <property type="term" value="P:mitotic recombination"/>
    <property type="evidence" value="ECO:0007669"/>
    <property type="project" value="TreeGrafter"/>
</dbReference>
<gene>
    <name evidence="2" type="ORF">ABB37_04175</name>
</gene>
<dbReference type="GO" id="GO:0070522">
    <property type="term" value="C:ERCC4-ERCC1 complex"/>
    <property type="evidence" value="ECO:0007669"/>
    <property type="project" value="TreeGrafter"/>
</dbReference>
<feature type="region of interest" description="Disordered" evidence="1">
    <location>
        <begin position="258"/>
        <end position="294"/>
    </location>
</feature>
<dbReference type="GO" id="GO:0000110">
    <property type="term" value="C:nucleotide-excision repair factor 1 complex"/>
    <property type="evidence" value="ECO:0007669"/>
    <property type="project" value="TreeGrafter"/>
</dbReference>
<dbReference type="OrthoDB" id="10262814at2759"/>
<dbReference type="GO" id="GO:0003697">
    <property type="term" value="F:single-stranded DNA binding"/>
    <property type="evidence" value="ECO:0007669"/>
    <property type="project" value="TreeGrafter"/>
</dbReference>
<dbReference type="RefSeq" id="XP_015660384.1">
    <property type="nucleotide sequence ID" value="XM_015801764.1"/>
</dbReference>
<dbReference type="VEuPathDB" id="TriTrypDB:LpyrH10_06_5450"/>
<name>A0A0M9G4H6_LEPPY</name>
<dbReference type="EMBL" id="LGTL01000006">
    <property type="protein sequence ID" value="KPA81945.1"/>
    <property type="molecule type" value="Genomic_DNA"/>
</dbReference>
<dbReference type="SUPFAM" id="SSF52980">
    <property type="entry name" value="Restriction endonuclease-like"/>
    <property type="match status" value="1"/>
</dbReference>
<dbReference type="EMBL" id="LGTL01000006">
    <property type="protein sequence ID" value="KPA81946.1"/>
    <property type="molecule type" value="Genomic_DNA"/>
</dbReference>
<sequence length="294" mass="32178">MSSHTIVCSSRWARHEVTQTLLQRRIGVEVNSGLHYCDFVCGASSVLYYELQSAEAHRDQALIVSRLAEARRQCGTQPVILMVWMTNPEPSLEVLSWLNLECGVAQQCGLLLVWSVEDVVQFLASLVASAVTSLEFSVAAHQDVRDAPLPVLIDALTQTPQIVTRNDVVRIANRKTCLADVLMSEAGDWEGIAGLGHKKATRLQHLFRMPFLSSQQTVESFINNGDAQDSFRSASFAAAPAVNSTEILVLPSADDERLAPALSSNQESGSTTLGKDGMLQALQRKRDEEDAEDV</sequence>
<dbReference type="PANTHER" id="PTHR12749">
    <property type="entry name" value="EXCISION REPAIR CROSS-COMPLEMENTING 1 ERCC1"/>
    <property type="match status" value="1"/>
</dbReference>
<evidence type="ECO:0000313" key="2">
    <source>
        <dbReference type="EMBL" id="KPA81946.1"/>
    </source>
</evidence>
<evidence type="ECO:0000256" key="1">
    <source>
        <dbReference type="SAM" id="MobiDB-lite"/>
    </source>
</evidence>
<evidence type="ECO:0000313" key="3">
    <source>
        <dbReference type="Proteomes" id="UP000037923"/>
    </source>
</evidence>
<feature type="compositionally biased region" description="Polar residues" evidence="1">
    <location>
        <begin position="262"/>
        <end position="273"/>
    </location>
</feature>
<keyword evidence="3" id="KW-1185">Reference proteome</keyword>